<dbReference type="Gene3D" id="3.90.1210.10">
    <property type="entry name" value="Antifreeze-like/N-acetylneuraminic acid synthase C-terminal domain"/>
    <property type="match status" value="1"/>
</dbReference>
<dbReference type="AlphaFoldDB" id="A0A1H2QCZ5"/>
<sequence>MAALVVETERAWQALGAVQCGPTEAELPSRRFRRSLYIAEDMQPGDTLTPRNLRSIRPGHGLPPKYHDILLGKRVSKAVKAGTAMAWDLLFEDEK</sequence>
<dbReference type="SUPFAM" id="SSF51269">
    <property type="entry name" value="AFP III-like domain"/>
    <property type="match status" value="1"/>
</dbReference>
<feature type="domain" description="AFP-like" evidence="1">
    <location>
        <begin position="35"/>
        <end position="93"/>
    </location>
</feature>
<organism evidence="2 3">
    <name type="scientific">Thiocapsa roseopersicina</name>
    <dbReference type="NCBI Taxonomy" id="1058"/>
    <lineage>
        <taxon>Bacteria</taxon>
        <taxon>Pseudomonadati</taxon>
        <taxon>Pseudomonadota</taxon>
        <taxon>Gammaproteobacteria</taxon>
        <taxon>Chromatiales</taxon>
        <taxon>Chromatiaceae</taxon>
        <taxon>Thiocapsa</taxon>
    </lineage>
</organism>
<proteinExistence type="predicted"/>
<dbReference type="CDD" id="cd11615">
    <property type="entry name" value="SAF_NeuB_like"/>
    <property type="match status" value="1"/>
</dbReference>
<dbReference type="PROSITE" id="PS50844">
    <property type="entry name" value="AFP_LIKE"/>
    <property type="match status" value="1"/>
</dbReference>
<protein>
    <submittedName>
        <fullName evidence="2">N-acetylneuraminate synthase</fullName>
    </submittedName>
</protein>
<dbReference type="RefSeq" id="WP_245731639.1">
    <property type="nucleotide sequence ID" value="NZ_FNNZ01000001.1"/>
</dbReference>
<dbReference type="EMBL" id="FNNZ01000001">
    <property type="protein sequence ID" value="SDW04790.1"/>
    <property type="molecule type" value="Genomic_DNA"/>
</dbReference>
<dbReference type="STRING" id="1058.SAMN05421783_101215"/>
<dbReference type="InterPro" id="IPR036732">
    <property type="entry name" value="AFP_Neu5c_C_sf"/>
</dbReference>
<dbReference type="InterPro" id="IPR057736">
    <property type="entry name" value="SAF_PseI/NeuA/NeuB"/>
</dbReference>
<dbReference type="InterPro" id="IPR013974">
    <property type="entry name" value="SAF"/>
</dbReference>
<dbReference type="Proteomes" id="UP000198816">
    <property type="component" value="Unassembled WGS sequence"/>
</dbReference>
<evidence type="ECO:0000259" key="1">
    <source>
        <dbReference type="PROSITE" id="PS50844"/>
    </source>
</evidence>
<gene>
    <name evidence="2" type="ORF">SAMN05421783_101215</name>
</gene>
<evidence type="ECO:0000313" key="3">
    <source>
        <dbReference type="Proteomes" id="UP000198816"/>
    </source>
</evidence>
<evidence type="ECO:0000313" key="2">
    <source>
        <dbReference type="EMBL" id="SDW04790.1"/>
    </source>
</evidence>
<name>A0A1H2QCZ5_THIRO</name>
<dbReference type="SMART" id="SM00858">
    <property type="entry name" value="SAF"/>
    <property type="match status" value="1"/>
</dbReference>
<keyword evidence="3" id="KW-1185">Reference proteome</keyword>
<dbReference type="Pfam" id="PF08666">
    <property type="entry name" value="SAF"/>
    <property type="match status" value="1"/>
</dbReference>
<reference evidence="3" key="1">
    <citation type="submission" date="2016-10" db="EMBL/GenBank/DDBJ databases">
        <authorList>
            <person name="Varghese N."/>
            <person name="Submissions S."/>
        </authorList>
    </citation>
    <scope>NUCLEOTIDE SEQUENCE [LARGE SCALE GENOMIC DNA]</scope>
    <source>
        <strain evidence="3">DSM 217</strain>
    </source>
</reference>
<accession>A0A1H2QCZ5</accession>
<dbReference type="InterPro" id="IPR006190">
    <property type="entry name" value="SAF_AFP_Neu5Ac"/>
</dbReference>